<reference evidence="3" key="1">
    <citation type="journal article" date="2019" name="Int. J. Syst. Evol. Microbiol.">
        <title>The Global Catalogue of Microorganisms (GCM) 10K type strain sequencing project: providing services to taxonomists for standard genome sequencing and annotation.</title>
        <authorList>
            <consortium name="The Broad Institute Genomics Platform"/>
            <consortium name="The Broad Institute Genome Sequencing Center for Infectious Disease"/>
            <person name="Wu L."/>
            <person name="Ma J."/>
        </authorList>
    </citation>
    <scope>NUCLEOTIDE SEQUENCE [LARGE SCALE GENOMIC DNA]</scope>
    <source>
        <strain evidence="3">JCM 3369</strain>
    </source>
</reference>
<organism evidence="2 3">
    <name type="scientific">Actinomadura yumaensis</name>
    <dbReference type="NCBI Taxonomy" id="111807"/>
    <lineage>
        <taxon>Bacteria</taxon>
        <taxon>Bacillati</taxon>
        <taxon>Actinomycetota</taxon>
        <taxon>Actinomycetes</taxon>
        <taxon>Streptosporangiales</taxon>
        <taxon>Thermomonosporaceae</taxon>
        <taxon>Actinomadura</taxon>
    </lineage>
</organism>
<accession>A0ABW2CDD4</accession>
<evidence type="ECO:0000313" key="2">
    <source>
        <dbReference type="EMBL" id="MFC6879524.1"/>
    </source>
</evidence>
<dbReference type="RefSeq" id="WP_241682935.1">
    <property type="nucleotide sequence ID" value="NZ_JBHSXS010000003.1"/>
</dbReference>
<dbReference type="Proteomes" id="UP001596380">
    <property type="component" value="Unassembled WGS sequence"/>
</dbReference>
<dbReference type="Pfam" id="PF19054">
    <property type="entry name" value="DUF5753"/>
    <property type="match status" value="1"/>
</dbReference>
<protein>
    <submittedName>
        <fullName evidence="2">DUF5753 domain-containing protein</fullName>
    </submittedName>
</protein>
<dbReference type="InterPro" id="IPR043917">
    <property type="entry name" value="DUF5753"/>
</dbReference>
<evidence type="ECO:0000259" key="1">
    <source>
        <dbReference type="Pfam" id="PF19054"/>
    </source>
</evidence>
<feature type="domain" description="DUF5753" evidence="1">
    <location>
        <begin position="14"/>
        <end position="188"/>
    </location>
</feature>
<comment type="caution">
    <text evidence="2">The sequence shown here is derived from an EMBL/GenBank/DDBJ whole genome shotgun (WGS) entry which is preliminary data.</text>
</comment>
<gene>
    <name evidence="2" type="ORF">ACFQKB_07060</name>
</gene>
<evidence type="ECO:0000313" key="3">
    <source>
        <dbReference type="Proteomes" id="UP001596380"/>
    </source>
</evidence>
<name>A0ABW2CDD4_9ACTN</name>
<proteinExistence type="predicted"/>
<sequence length="198" mass="22634">MVRYARTAHDPDWFAEYAKYETQARVIRFYRLSLIPGLFQTPEYARACITASRMVTDIEGAVEARMRRQDVLRRDDPPHVWVLLDESALLRPIGGPKVMRDQLAVIHELACHPQVSVRVVPQATNFYLGLDGSFNRLALARGSLAFVEAPGGGRLIQGDSELREFEVRWDRIGDSALPWDASRKLIARRMEQWNDQLA</sequence>
<dbReference type="EMBL" id="JBHSXS010000003">
    <property type="protein sequence ID" value="MFC6879524.1"/>
    <property type="molecule type" value="Genomic_DNA"/>
</dbReference>
<keyword evidence="3" id="KW-1185">Reference proteome</keyword>